<name>A0A0F9GXT0_9ZZZZ</name>
<gene>
    <name evidence="1" type="ORF">LCGC14_2130380</name>
</gene>
<organism evidence="1">
    <name type="scientific">marine sediment metagenome</name>
    <dbReference type="NCBI Taxonomy" id="412755"/>
    <lineage>
        <taxon>unclassified sequences</taxon>
        <taxon>metagenomes</taxon>
        <taxon>ecological metagenomes</taxon>
    </lineage>
</organism>
<proteinExistence type="predicted"/>
<sequence length="81" mass="9690">MLNIILAVKRIKEKLVLKATKKGIWEDFGQTEIGKLKDKYGYEWYGTEKEKKMAEEIDLLENWCMSFDDRMLEEWKVIMGI</sequence>
<protein>
    <submittedName>
        <fullName evidence="1">Uncharacterized protein</fullName>
    </submittedName>
</protein>
<dbReference type="EMBL" id="LAZR01026710">
    <property type="protein sequence ID" value="KKL67902.1"/>
    <property type="molecule type" value="Genomic_DNA"/>
</dbReference>
<accession>A0A0F9GXT0</accession>
<comment type="caution">
    <text evidence="1">The sequence shown here is derived from an EMBL/GenBank/DDBJ whole genome shotgun (WGS) entry which is preliminary data.</text>
</comment>
<reference evidence="1" key="1">
    <citation type="journal article" date="2015" name="Nature">
        <title>Complex archaea that bridge the gap between prokaryotes and eukaryotes.</title>
        <authorList>
            <person name="Spang A."/>
            <person name="Saw J.H."/>
            <person name="Jorgensen S.L."/>
            <person name="Zaremba-Niedzwiedzka K."/>
            <person name="Martijn J."/>
            <person name="Lind A.E."/>
            <person name="van Eijk R."/>
            <person name="Schleper C."/>
            <person name="Guy L."/>
            <person name="Ettema T.J."/>
        </authorList>
    </citation>
    <scope>NUCLEOTIDE SEQUENCE</scope>
</reference>
<dbReference type="AlphaFoldDB" id="A0A0F9GXT0"/>
<evidence type="ECO:0000313" key="1">
    <source>
        <dbReference type="EMBL" id="KKL67902.1"/>
    </source>
</evidence>